<feature type="region of interest" description="Disordered" evidence="1">
    <location>
        <begin position="92"/>
        <end position="142"/>
    </location>
</feature>
<feature type="compositionally biased region" description="Basic residues" evidence="1">
    <location>
        <begin position="104"/>
        <end position="122"/>
    </location>
</feature>
<feature type="signal peptide" evidence="2">
    <location>
        <begin position="1"/>
        <end position="40"/>
    </location>
</feature>
<protein>
    <submittedName>
        <fullName evidence="3">Uncharacterized protein</fullName>
    </submittedName>
</protein>
<feature type="compositionally biased region" description="Polar residues" evidence="1">
    <location>
        <begin position="92"/>
        <end position="102"/>
    </location>
</feature>
<sequence length="142" mass="15824">MKPTVRGEHTTIRWSHNGTSRITYLLVLLISLLVLTTIQAQQVACSKECKANKPCPNDCSEPSIGLEVSCIKLGQLNHHKFDKSNPMSICVTSTQKTTSTPLHSKPRHRATKTSSKHHRPSRTQHAERPGKKSKVTHTKSKP</sequence>
<comment type="caution">
    <text evidence="3">The sequence shown here is derived from an EMBL/GenBank/DDBJ whole genome shotgun (WGS) entry which is preliminary data.</text>
</comment>
<keyword evidence="4" id="KW-1185">Reference proteome</keyword>
<keyword evidence="2" id="KW-0732">Signal</keyword>
<feature type="chain" id="PRO_5046892885" evidence="2">
    <location>
        <begin position="41"/>
        <end position="142"/>
    </location>
</feature>
<evidence type="ECO:0000256" key="1">
    <source>
        <dbReference type="SAM" id="MobiDB-lite"/>
    </source>
</evidence>
<reference evidence="3 4" key="1">
    <citation type="submission" date="2023-04" db="EMBL/GenBank/DDBJ databases">
        <title>Genome of Basidiobolus ranarum AG-B5.</title>
        <authorList>
            <person name="Stajich J.E."/>
            <person name="Carter-House D."/>
            <person name="Gryganskyi A."/>
        </authorList>
    </citation>
    <scope>NUCLEOTIDE SEQUENCE [LARGE SCALE GENOMIC DNA]</scope>
    <source>
        <strain evidence="3 4">AG-B5</strain>
    </source>
</reference>
<dbReference type="EMBL" id="JASJQH010007552">
    <property type="protein sequence ID" value="KAK9704498.1"/>
    <property type="molecule type" value="Genomic_DNA"/>
</dbReference>
<proteinExistence type="predicted"/>
<name>A0ABR2VW33_9FUNG</name>
<evidence type="ECO:0000256" key="2">
    <source>
        <dbReference type="SAM" id="SignalP"/>
    </source>
</evidence>
<gene>
    <name evidence="3" type="ORF">K7432_010143</name>
</gene>
<dbReference type="Proteomes" id="UP001479436">
    <property type="component" value="Unassembled WGS sequence"/>
</dbReference>
<evidence type="ECO:0000313" key="4">
    <source>
        <dbReference type="Proteomes" id="UP001479436"/>
    </source>
</evidence>
<feature type="non-terminal residue" evidence="3">
    <location>
        <position position="142"/>
    </location>
</feature>
<evidence type="ECO:0000313" key="3">
    <source>
        <dbReference type="EMBL" id="KAK9704498.1"/>
    </source>
</evidence>
<organism evidence="3 4">
    <name type="scientific">Basidiobolus ranarum</name>
    <dbReference type="NCBI Taxonomy" id="34480"/>
    <lineage>
        <taxon>Eukaryota</taxon>
        <taxon>Fungi</taxon>
        <taxon>Fungi incertae sedis</taxon>
        <taxon>Zoopagomycota</taxon>
        <taxon>Entomophthoromycotina</taxon>
        <taxon>Basidiobolomycetes</taxon>
        <taxon>Basidiobolales</taxon>
        <taxon>Basidiobolaceae</taxon>
        <taxon>Basidiobolus</taxon>
    </lineage>
</organism>
<feature type="compositionally biased region" description="Basic residues" evidence="1">
    <location>
        <begin position="131"/>
        <end position="142"/>
    </location>
</feature>
<accession>A0ABR2VW33</accession>